<keyword evidence="2" id="KW-0813">Transport</keyword>
<gene>
    <name evidence="4" type="ORF">CAK95_01225</name>
</gene>
<accession>A0A1W6ZKS7</accession>
<dbReference type="STRING" id="1235591.CAK95_01225"/>
<dbReference type="Gene3D" id="3.40.190.10">
    <property type="entry name" value="Periplasmic binding protein-like II"/>
    <property type="match status" value="2"/>
</dbReference>
<dbReference type="PANTHER" id="PTHR30085:SF7">
    <property type="entry name" value="AMINO-ACID ABC TRANSPORTER-BINDING PROTEIN YHDW-RELATED"/>
    <property type="match status" value="1"/>
</dbReference>
<name>A0A1W6ZKS7_9HYPH</name>
<comment type="similarity">
    <text evidence="1">Belongs to the bacterial solute-binding protein 3 family.</text>
</comment>
<evidence type="ECO:0000313" key="5">
    <source>
        <dbReference type="Proteomes" id="UP000194137"/>
    </source>
</evidence>
<dbReference type="GO" id="GO:0006865">
    <property type="term" value="P:amino acid transport"/>
    <property type="evidence" value="ECO:0007669"/>
    <property type="project" value="TreeGrafter"/>
</dbReference>
<dbReference type="PANTHER" id="PTHR30085">
    <property type="entry name" value="AMINO ACID ABC TRANSPORTER PERMEASE"/>
    <property type="match status" value="1"/>
</dbReference>
<keyword evidence="3" id="KW-0732">Signal</keyword>
<proteinExistence type="inferred from homology"/>
<reference evidence="4 5" key="1">
    <citation type="submission" date="2017-05" db="EMBL/GenBank/DDBJ databases">
        <title>Full genome sequence of Pseudorhodoplanes sinuspersici.</title>
        <authorList>
            <person name="Dastgheib S.M.M."/>
            <person name="Shavandi M."/>
            <person name="Tirandaz H."/>
        </authorList>
    </citation>
    <scope>NUCLEOTIDE SEQUENCE [LARGE SCALE GENOMIC DNA]</scope>
    <source>
        <strain evidence="4 5">RIPI110</strain>
    </source>
</reference>
<dbReference type="InterPro" id="IPR001638">
    <property type="entry name" value="Solute-binding_3/MltF_N"/>
</dbReference>
<dbReference type="OrthoDB" id="9777941at2"/>
<dbReference type="EMBL" id="CP021112">
    <property type="protein sequence ID" value="ARP97855.1"/>
    <property type="molecule type" value="Genomic_DNA"/>
</dbReference>
<evidence type="ECO:0000256" key="2">
    <source>
        <dbReference type="ARBA" id="ARBA00022448"/>
    </source>
</evidence>
<dbReference type="Proteomes" id="UP000194137">
    <property type="component" value="Chromosome"/>
</dbReference>
<evidence type="ECO:0000256" key="3">
    <source>
        <dbReference type="ARBA" id="ARBA00022729"/>
    </source>
</evidence>
<dbReference type="SMART" id="SM00062">
    <property type="entry name" value="PBPb"/>
    <property type="match status" value="1"/>
</dbReference>
<keyword evidence="5" id="KW-1185">Reference proteome</keyword>
<dbReference type="AlphaFoldDB" id="A0A1W6ZKS7"/>
<organism evidence="4 5">
    <name type="scientific">Pseudorhodoplanes sinuspersici</name>
    <dbReference type="NCBI Taxonomy" id="1235591"/>
    <lineage>
        <taxon>Bacteria</taxon>
        <taxon>Pseudomonadati</taxon>
        <taxon>Pseudomonadota</taxon>
        <taxon>Alphaproteobacteria</taxon>
        <taxon>Hyphomicrobiales</taxon>
        <taxon>Pseudorhodoplanes</taxon>
    </lineage>
</organism>
<dbReference type="Pfam" id="PF00497">
    <property type="entry name" value="SBP_bac_3"/>
    <property type="match status" value="1"/>
</dbReference>
<dbReference type="CDD" id="cd13692">
    <property type="entry name" value="PBP2_BztA"/>
    <property type="match status" value="1"/>
</dbReference>
<dbReference type="InterPro" id="IPR051455">
    <property type="entry name" value="Bact_solute-bind_prot3"/>
</dbReference>
<dbReference type="RefSeq" id="WP_086086176.1">
    <property type="nucleotide sequence ID" value="NZ_RAQD01000004.1"/>
</dbReference>
<evidence type="ECO:0000256" key="1">
    <source>
        <dbReference type="ARBA" id="ARBA00010333"/>
    </source>
</evidence>
<evidence type="ECO:0000313" key="4">
    <source>
        <dbReference type="EMBL" id="ARP97855.1"/>
    </source>
</evidence>
<protein>
    <submittedName>
        <fullName evidence="4">Amino acid ABC transporter substrate-binding protein</fullName>
    </submittedName>
</protein>
<dbReference type="SUPFAM" id="SSF53850">
    <property type="entry name" value="Periplasmic binding protein-like II"/>
    <property type="match status" value="1"/>
</dbReference>
<sequence>MSILRNIVFVSAICLSIGAVGDAAAHGSASPTLDAIRSRGVIICGAAPNLPGFAAVNERGEWSGLYVDVCRAVAVAIFGNATKVKFVATTTQNRLPMLQTGEIDILASNTTWTLAREAALGLQFTGVTFYDGQGFLVRKSLGVKSAKGLDGATVCVQPGTTTELNLTDYFRRNNMKLTPLVIDNLEELRSAFLSSRCDAYTIGTAALAAFRAGLGSRAEEFELLQEIISKEPLGPVVRKGDQRWYDIVRWTNFAMLIGEEMGLSSKTIDQAASNPDPDVQRFLGKTGDFGKMLGIDNEWSARIVRQVGNYAESWDRNVAPLKLPRTLNRLWTDGGIHYPPPIR</sequence>
<dbReference type="KEGG" id="psin:CAK95_01225"/>